<dbReference type="GO" id="GO:0005524">
    <property type="term" value="F:ATP binding"/>
    <property type="evidence" value="ECO:0007669"/>
    <property type="project" value="UniProtKB-UniRule"/>
</dbReference>
<dbReference type="OrthoDB" id="3865600at2"/>
<feature type="region of interest" description="Disordered" evidence="5">
    <location>
        <begin position="337"/>
        <end position="365"/>
    </location>
</feature>
<organism evidence="7 8">
    <name type="scientific">Streptomyces kanasensis</name>
    <dbReference type="NCBI Taxonomy" id="936756"/>
    <lineage>
        <taxon>Bacteria</taxon>
        <taxon>Bacillati</taxon>
        <taxon>Actinomycetota</taxon>
        <taxon>Actinomycetes</taxon>
        <taxon>Kitasatosporales</taxon>
        <taxon>Streptomycetaceae</taxon>
        <taxon>Streptomyces</taxon>
    </lineage>
</organism>
<dbReference type="RefSeq" id="WP_058941996.1">
    <property type="nucleotide sequence ID" value="NZ_LNSV01000021.1"/>
</dbReference>
<dbReference type="InterPro" id="IPR004666">
    <property type="entry name" value="Rp_bS6_RimK/Lys_biosynth_LsyX"/>
</dbReference>
<feature type="domain" description="ATP-grasp" evidence="6">
    <location>
        <begin position="153"/>
        <end position="340"/>
    </location>
</feature>
<dbReference type="STRING" id="936756.ATE80_11040"/>
<name>A0A117IW48_9ACTN</name>
<evidence type="ECO:0000256" key="1">
    <source>
        <dbReference type="ARBA" id="ARBA00022723"/>
    </source>
</evidence>
<dbReference type="Gene3D" id="3.30.470.20">
    <property type="entry name" value="ATP-grasp fold, B domain"/>
    <property type="match status" value="1"/>
</dbReference>
<dbReference type="InterPro" id="IPR013815">
    <property type="entry name" value="ATP_grasp_subdomain_1"/>
</dbReference>
<evidence type="ECO:0000313" key="7">
    <source>
        <dbReference type="EMBL" id="KUH38798.1"/>
    </source>
</evidence>
<dbReference type="NCBIfam" id="TIGR00768">
    <property type="entry name" value="rimK_fam"/>
    <property type="match status" value="1"/>
</dbReference>
<dbReference type="Pfam" id="PF08443">
    <property type="entry name" value="RimK"/>
    <property type="match status" value="1"/>
</dbReference>
<dbReference type="GO" id="GO:0072590">
    <property type="term" value="F:N-acetyl-L-aspartate-L-glutamate ligase activity"/>
    <property type="evidence" value="ECO:0007669"/>
    <property type="project" value="TreeGrafter"/>
</dbReference>
<keyword evidence="3 4" id="KW-0067">ATP-binding</keyword>
<evidence type="ECO:0000259" key="6">
    <source>
        <dbReference type="PROSITE" id="PS50975"/>
    </source>
</evidence>
<comment type="caution">
    <text evidence="7">The sequence shown here is derived from an EMBL/GenBank/DDBJ whole genome shotgun (WGS) entry which is preliminary data.</text>
</comment>
<dbReference type="Gene3D" id="3.30.1490.20">
    <property type="entry name" value="ATP-grasp fold, A domain"/>
    <property type="match status" value="1"/>
</dbReference>
<evidence type="ECO:0000256" key="3">
    <source>
        <dbReference type="ARBA" id="ARBA00022840"/>
    </source>
</evidence>
<evidence type="ECO:0000256" key="5">
    <source>
        <dbReference type="SAM" id="MobiDB-lite"/>
    </source>
</evidence>
<gene>
    <name evidence="7" type="ORF">ATE80_11040</name>
</gene>
<sequence length="365" mass="37602">MSIPTPAQSASPTGGPAGAPSAPPPSGSPSRTSTGSPSGSSTGARAWLLLGDRLDQDDVTRELTAHLDAALGAGFAVVHTGSLVMGVRSGRLTLSTLTGTHVDPPEVVYARLPTPRLSADREITLLRHLRAMGALLLNPIDAVLSCVNKFWHLQQLAAAGLPVPDSVTYADAPLAAAVAASPFEPCVVKSVRGHRGDGVFLAPTGDALEDLSGCLRQEVPYLFQEYRASSHGRDLRVVVVDGRAVWSQVRTAPGRRLKANLARGGTATACPGRYPQAEDLACRAAGTLGLTVAGVDLLFMPDGAFDICEVNANVAWKAAATTVAPAIVRAVCDRLRRSAPGRPDGRPGRAAGAGAGADSGAPARR</sequence>
<dbReference type="GO" id="GO:0005737">
    <property type="term" value="C:cytoplasm"/>
    <property type="evidence" value="ECO:0007669"/>
    <property type="project" value="TreeGrafter"/>
</dbReference>
<dbReference type="EMBL" id="LNSV01000021">
    <property type="protein sequence ID" value="KUH38798.1"/>
    <property type="molecule type" value="Genomic_DNA"/>
</dbReference>
<dbReference type="SUPFAM" id="SSF56059">
    <property type="entry name" value="Glutathione synthetase ATP-binding domain-like"/>
    <property type="match status" value="1"/>
</dbReference>
<dbReference type="InterPro" id="IPR011761">
    <property type="entry name" value="ATP-grasp"/>
</dbReference>
<dbReference type="GO" id="GO:0046872">
    <property type="term" value="F:metal ion binding"/>
    <property type="evidence" value="ECO:0007669"/>
    <property type="project" value="UniProtKB-KW"/>
</dbReference>
<dbReference type="Proteomes" id="UP000054011">
    <property type="component" value="Unassembled WGS sequence"/>
</dbReference>
<dbReference type="Gene3D" id="3.40.50.20">
    <property type="match status" value="1"/>
</dbReference>
<protein>
    <recommendedName>
        <fullName evidence="6">ATP-grasp domain-containing protein</fullName>
    </recommendedName>
</protein>
<keyword evidence="2 4" id="KW-0547">Nucleotide-binding</keyword>
<feature type="region of interest" description="Disordered" evidence="5">
    <location>
        <begin position="1"/>
        <end position="42"/>
    </location>
</feature>
<feature type="compositionally biased region" description="Low complexity" evidence="5">
    <location>
        <begin position="1"/>
        <end position="20"/>
    </location>
</feature>
<dbReference type="PANTHER" id="PTHR21621:SF0">
    <property type="entry name" value="BETA-CITRYLGLUTAMATE SYNTHASE B-RELATED"/>
    <property type="match status" value="1"/>
</dbReference>
<evidence type="ECO:0000256" key="2">
    <source>
        <dbReference type="ARBA" id="ARBA00022741"/>
    </source>
</evidence>
<dbReference type="PROSITE" id="PS50975">
    <property type="entry name" value="ATP_GRASP"/>
    <property type="match status" value="1"/>
</dbReference>
<feature type="compositionally biased region" description="Low complexity" evidence="5">
    <location>
        <begin position="338"/>
        <end position="350"/>
    </location>
</feature>
<accession>A0A117IW48</accession>
<feature type="compositionally biased region" description="Low complexity" evidence="5">
    <location>
        <begin position="28"/>
        <end position="42"/>
    </location>
</feature>
<evidence type="ECO:0000256" key="4">
    <source>
        <dbReference type="PROSITE-ProRule" id="PRU00409"/>
    </source>
</evidence>
<dbReference type="AlphaFoldDB" id="A0A117IW48"/>
<keyword evidence="8" id="KW-1185">Reference proteome</keyword>
<reference evidence="7 8" key="1">
    <citation type="submission" date="2015-11" db="EMBL/GenBank/DDBJ databases">
        <title>Genome-wide analysis reveals the secondary metabolome in Streptomyces kanasensis ZX01.</title>
        <authorList>
            <person name="Zhang G."/>
            <person name="Han L."/>
            <person name="Feng J."/>
            <person name="Zhang X."/>
        </authorList>
    </citation>
    <scope>NUCLEOTIDE SEQUENCE [LARGE SCALE GENOMIC DNA]</scope>
    <source>
        <strain evidence="7 8">ZX01</strain>
    </source>
</reference>
<keyword evidence="1" id="KW-0479">Metal-binding</keyword>
<dbReference type="InterPro" id="IPR013651">
    <property type="entry name" value="ATP-grasp_RimK-type"/>
</dbReference>
<proteinExistence type="predicted"/>
<evidence type="ECO:0000313" key="8">
    <source>
        <dbReference type="Proteomes" id="UP000054011"/>
    </source>
</evidence>
<dbReference type="PANTHER" id="PTHR21621">
    <property type="entry name" value="RIBOSOMAL PROTEIN S6 MODIFICATION PROTEIN"/>
    <property type="match status" value="1"/>
</dbReference>